<evidence type="ECO:0000313" key="4">
    <source>
        <dbReference type="EMBL" id="GAT32857.1"/>
    </source>
</evidence>
<dbReference type="SUPFAM" id="SSF46689">
    <property type="entry name" value="Homeodomain-like"/>
    <property type="match status" value="2"/>
</dbReference>
<evidence type="ECO:0000259" key="3">
    <source>
        <dbReference type="PROSITE" id="PS01124"/>
    </source>
</evidence>
<sequence>MSAPATFVESPAWEGIQGEWRRIYGSFQEGLSIEWHDFECATTLDWSRSFHPDSLEICINLAGCGTLRTSPSRTHVINPQTVAHYSVGSEGLAADRHAGQKHRFFTIEISRPWLNQAITGFEGHLNRETLTFLSGNLKPSQQTRSAPLDQRLKRTTEELLHPPIPEPINSLWFRAKALEIVSHVLIDTTSELFCQRHKRVALDRVERVKQALARDLEHPPTLGELAREVGCSSFYLSRIFSEQTGMTISRYLRNLRLEKAAELLRKGECNVTEAAFTVGYSSLSHFSKAFAEMFGSCPCVFPLQGKKN</sequence>
<dbReference type="SMART" id="SM00342">
    <property type="entry name" value="HTH_ARAC"/>
    <property type="match status" value="1"/>
</dbReference>
<dbReference type="GO" id="GO:0003700">
    <property type="term" value="F:DNA-binding transcription factor activity"/>
    <property type="evidence" value="ECO:0007669"/>
    <property type="project" value="InterPro"/>
</dbReference>
<dbReference type="InterPro" id="IPR053142">
    <property type="entry name" value="PchR_regulatory_protein"/>
</dbReference>
<dbReference type="GO" id="GO:0043565">
    <property type="term" value="F:sequence-specific DNA binding"/>
    <property type="evidence" value="ECO:0007669"/>
    <property type="project" value="InterPro"/>
</dbReference>
<proteinExistence type="predicted"/>
<keyword evidence="2" id="KW-0804">Transcription</keyword>
<dbReference type="PROSITE" id="PS01124">
    <property type="entry name" value="HTH_ARAC_FAMILY_2"/>
    <property type="match status" value="1"/>
</dbReference>
<gene>
    <name evidence="4" type="ORF">TSACC_21259</name>
</gene>
<dbReference type="STRING" id="690879.TSACC_21259"/>
<dbReference type="Gene3D" id="1.10.10.60">
    <property type="entry name" value="Homeodomain-like"/>
    <property type="match status" value="2"/>
</dbReference>
<accession>A0A146G7J7</accession>
<dbReference type="InterPro" id="IPR018060">
    <property type="entry name" value="HTH_AraC"/>
</dbReference>
<evidence type="ECO:0000313" key="5">
    <source>
        <dbReference type="Proteomes" id="UP000076023"/>
    </source>
</evidence>
<dbReference type="Proteomes" id="UP000076023">
    <property type="component" value="Unassembled WGS sequence"/>
</dbReference>
<dbReference type="EMBL" id="BDCO01000002">
    <property type="protein sequence ID" value="GAT32857.1"/>
    <property type="molecule type" value="Genomic_DNA"/>
</dbReference>
<dbReference type="PANTHER" id="PTHR47893">
    <property type="entry name" value="REGULATORY PROTEIN PCHR"/>
    <property type="match status" value="1"/>
</dbReference>
<keyword evidence="1" id="KW-0805">Transcription regulation</keyword>
<comment type="caution">
    <text evidence="4">The sequence shown here is derived from an EMBL/GenBank/DDBJ whole genome shotgun (WGS) entry which is preliminary data.</text>
</comment>
<evidence type="ECO:0000256" key="2">
    <source>
        <dbReference type="ARBA" id="ARBA00023163"/>
    </source>
</evidence>
<keyword evidence="4" id="KW-0238">DNA-binding</keyword>
<feature type="domain" description="HTH araC/xylS-type" evidence="3">
    <location>
        <begin position="206"/>
        <end position="304"/>
    </location>
</feature>
<protein>
    <submittedName>
        <fullName evidence="4">AraC-type DNA-binding protein</fullName>
    </submittedName>
</protein>
<dbReference type="Pfam" id="PF12833">
    <property type="entry name" value="HTH_18"/>
    <property type="match status" value="1"/>
</dbReference>
<dbReference type="RefSeq" id="WP_075078662.1">
    <property type="nucleotide sequence ID" value="NZ_BDCO01000002.1"/>
</dbReference>
<reference evidence="5" key="1">
    <citation type="journal article" date="2017" name="Genome Announc.">
        <title>Draft Genome Sequence of Terrimicrobium sacchariphilum NM-5T, a Facultative Anaerobic Soil Bacterium of the Class Spartobacteria.</title>
        <authorList>
            <person name="Qiu Y.L."/>
            <person name="Tourlousse D.M."/>
            <person name="Matsuura N."/>
            <person name="Ohashi A."/>
            <person name="Sekiguchi Y."/>
        </authorList>
    </citation>
    <scope>NUCLEOTIDE SEQUENCE [LARGE SCALE GENOMIC DNA]</scope>
    <source>
        <strain evidence="5">NM-5</strain>
    </source>
</reference>
<dbReference type="InParanoid" id="A0A146G7J7"/>
<dbReference type="OrthoDB" id="186231at2"/>
<evidence type="ECO:0000256" key="1">
    <source>
        <dbReference type="ARBA" id="ARBA00023015"/>
    </source>
</evidence>
<keyword evidence="5" id="KW-1185">Reference proteome</keyword>
<dbReference type="InterPro" id="IPR009057">
    <property type="entry name" value="Homeodomain-like_sf"/>
</dbReference>
<name>A0A146G7J7_TERSA</name>
<organism evidence="4 5">
    <name type="scientific">Terrimicrobium sacchariphilum</name>
    <dbReference type="NCBI Taxonomy" id="690879"/>
    <lineage>
        <taxon>Bacteria</taxon>
        <taxon>Pseudomonadati</taxon>
        <taxon>Verrucomicrobiota</taxon>
        <taxon>Terrimicrobiia</taxon>
        <taxon>Terrimicrobiales</taxon>
        <taxon>Terrimicrobiaceae</taxon>
        <taxon>Terrimicrobium</taxon>
    </lineage>
</organism>
<dbReference type="PANTHER" id="PTHR47893:SF1">
    <property type="entry name" value="REGULATORY PROTEIN PCHR"/>
    <property type="match status" value="1"/>
</dbReference>
<dbReference type="AlphaFoldDB" id="A0A146G7J7"/>